<dbReference type="PRINTS" id="PR00315">
    <property type="entry name" value="ELONGATNFCT"/>
</dbReference>
<dbReference type="SMART" id="SM00889">
    <property type="entry name" value="EFG_IV"/>
    <property type="match status" value="1"/>
</dbReference>
<keyword evidence="11" id="KW-1185">Reference proteome</keyword>
<feature type="binding site" evidence="8">
    <location>
        <begin position="146"/>
        <end position="149"/>
    </location>
    <ligand>
        <name>GTP</name>
        <dbReference type="ChEBI" id="CHEBI:37565"/>
    </ligand>
</feature>
<sequence length="718" mass="79501">MARDLKFTRNIGIAAHIDAGKTTTTERILFYTGKSHKIGEVHDGAATMDWMAQEQERGITITSAATTCEWSFPTEQGKLTPESKPYHFNIIDTPGHVDFTVEVNRSLRVLDGLVFLFSAVDGVEPQSETNWRLADQYRVPRMGFVNKMDRQGSNFLNVCQQVRDMLKSNAVAITLPIGEENDFKGVVDLVKNQAIIWHDATQGATFDVVDIPADMVDEVKQYRSILIEAVAEYDENLLDKYMEDENSITEEEINAALRAATIDMAIIPMIAGSSFKNKGVQFMLDAVCKYLPSPLDKEGIEGIHPDDAELLEEDQTKIIRRPDVKEPFAALAFKIATDPYVGRLAFFRAYSGRLDAGSYILNTRSGNKERISRIYQMHANKQNPIEYIEAGDIGAAVGFKDIKTGDTMCDEKHPIILESMKFPDPVIGIAIEPKTKADVDKMGMALAKLAEEDPTFTVRTDEASGQTIISGMGELHLDILVDRMKREFKVEVNQGEPQVEYKEAFTKSAQHREVYKKQSGGRGKFGDIVFRLEPAEMVDGKAPVGLQFVNEVKGGNVPKEYIPAVEKGFREAMKTGPLAGYVVDSLKVTLLDGSYHAVDSDALSFELAAKMGYKEVAKAAGAVILEPIMKIEVITPEENMGDIVGDLNRRRGQVNDMGDRNGAKTIKASVPLSEMFGYVTTLRTLSSGRATSTMEFSHYEQTPSNISEEVIKKAKGNA</sequence>
<dbReference type="InterPro" id="IPR035649">
    <property type="entry name" value="EFG_V"/>
</dbReference>
<keyword evidence="6 8" id="KW-0342">GTP-binding</keyword>
<dbReference type="HAMAP" id="MF_00054_B">
    <property type="entry name" value="EF_G_EF_2_B"/>
    <property type="match status" value="1"/>
</dbReference>
<evidence type="ECO:0000256" key="2">
    <source>
        <dbReference type="ARBA" id="ARBA00017872"/>
    </source>
</evidence>
<organism evidence="10 11">
    <name type="scientific">Flavobacterium hankyongi</name>
    <dbReference type="NCBI Taxonomy" id="1176532"/>
    <lineage>
        <taxon>Bacteria</taxon>
        <taxon>Pseudomonadati</taxon>
        <taxon>Bacteroidota</taxon>
        <taxon>Flavobacteriia</taxon>
        <taxon>Flavobacteriales</taxon>
        <taxon>Flavobacteriaceae</taxon>
        <taxon>Flavobacterium</taxon>
    </lineage>
</organism>
<dbReference type="CDD" id="cd16262">
    <property type="entry name" value="EFG_III"/>
    <property type="match status" value="1"/>
</dbReference>
<dbReference type="Proteomes" id="UP001500141">
    <property type="component" value="Unassembled WGS sequence"/>
</dbReference>
<evidence type="ECO:0000256" key="6">
    <source>
        <dbReference type="ARBA" id="ARBA00023134"/>
    </source>
</evidence>
<dbReference type="Gene3D" id="2.40.30.10">
    <property type="entry name" value="Translation factors"/>
    <property type="match status" value="1"/>
</dbReference>
<accession>A0ABP9A1V5</accession>
<dbReference type="SUPFAM" id="SSF50447">
    <property type="entry name" value="Translation proteins"/>
    <property type="match status" value="1"/>
</dbReference>
<evidence type="ECO:0000256" key="4">
    <source>
        <dbReference type="ARBA" id="ARBA00022768"/>
    </source>
</evidence>
<keyword evidence="8" id="KW-0963">Cytoplasm</keyword>
<dbReference type="InterPro" id="IPR041095">
    <property type="entry name" value="EFG_II"/>
</dbReference>
<name>A0ABP9A1V5_9FLAO</name>
<dbReference type="GO" id="GO:0003746">
    <property type="term" value="F:translation elongation factor activity"/>
    <property type="evidence" value="ECO:0007669"/>
    <property type="project" value="UniProtKB-KW"/>
</dbReference>
<dbReference type="Pfam" id="PF14492">
    <property type="entry name" value="EFG_III"/>
    <property type="match status" value="1"/>
</dbReference>
<dbReference type="InterPro" id="IPR031157">
    <property type="entry name" value="G_TR_CS"/>
</dbReference>
<gene>
    <name evidence="8 10" type="primary">fusA</name>
    <name evidence="10" type="ORF">GCM10023230_22290</name>
</gene>
<protein>
    <recommendedName>
        <fullName evidence="2 8">Elongation factor G</fullName>
        <shortName evidence="8">EF-G</shortName>
    </recommendedName>
</protein>
<feature type="binding site" evidence="8">
    <location>
        <begin position="15"/>
        <end position="22"/>
    </location>
    <ligand>
        <name>GTP</name>
        <dbReference type="ChEBI" id="CHEBI:37565"/>
    </ligand>
</feature>
<dbReference type="RefSeq" id="WP_264544602.1">
    <property type="nucleotide sequence ID" value="NZ_BAABIP010000018.1"/>
</dbReference>
<dbReference type="Pfam" id="PF03764">
    <property type="entry name" value="EFG_IV"/>
    <property type="match status" value="1"/>
</dbReference>
<dbReference type="InterPro" id="IPR000640">
    <property type="entry name" value="EFG_V-like"/>
</dbReference>
<feature type="domain" description="Tr-type G" evidence="9">
    <location>
        <begin position="6"/>
        <end position="295"/>
    </location>
</feature>
<dbReference type="SUPFAM" id="SSF52540">
    <property type="entry name" value="P-loop containing nucleoside triphosphate hydrolases"/>
    <property type="match status" value="1"/>
</dbReference>
<dbReference type="InterPro" id="IPR004161">
    <property type="entry name" value="EFTu-like_2"/>
</dbReference>
<dbReference type="InterPro" id="IPR009000">
    <property type="entry name" value="Transl_B-barrel_sf"/>
</dbReference>
<dbReference type="InterPro" id="IPR005225">
    <property type="entry name" value="Small_GTP-bd"/>
</dbReference>
<comment type="similarity">
    <text evidence="1 8">Belongs to the TRAFAC class translation factor GTPase superfamily. Classic translation factor GTPase family. EF-G/EF-2 subfamily.</text>
</comment>
<comment type="function">
    <text evidence="7 8">Catalyzes the GTP-dependent ribosomal translocation step during translation elongation. During this step, the ribosome changes from the pre-translocational (PRE) to the post-translocational (POST) state as the newly formed A-site-bound peptidyl-tRNA and P-site-bound deacylated tRNA move to the P and E sites, respectively. Catalyzes the coordinated movement of the two tRNA molecules, the mRNA and conformational changes in the ribosome.</text>
</comment>
<dbReference type="Pfam" id="PF00679">
    <property type="entry name" value="EFG_C"/>
    <property type="match status" value="1"/>
</dbReference>
<dbReference type="InterPro" id="IPR004540">
    <property type="entry name" value="Transl_elong_EFG/EF2"/>
</dbReference>
<comment type="subcellular location">
    <subcellularLocation>
        <location evidence="8">Cytoplasm</location>
    </subcellularLocation>
</comment>
<reference evidence="11" key="1">
    <citation type="journal article" date="2019" name="Int. J. Syst. Evol. Microbiol.">
        <title>The Global Catalogue of Microorganisms (GCM) 10K type strain sequencing project: providing services to taxonomists for standard genome sequencing and annotation.</title>
        <authorList>
            <consortium name="The Broad Institute Genomics Platform"/>
            <consortium name="The Broad Institute Genome Sequencing Center for Infectious Disease"/>
            <person name="Wu L."/>
            <person name="Ma J."/>
        </authorList>
    </citation>
    <scope>NUCLEOTIDE SEQUENCE [LARGE SCALE GENOMIC DNA]</scope>
    <source>
        <strain evidence="11">JCM 18198</strain>
    </source>
</reference>
<dbReference type="NCBIfam" id="NF009381">
    <property type="entry name" value="PRK12740.1-5"/>
    <property type="match status" value="1"/>
</dbReference>
<feature type="binding site" evidence="8">
    <location>
        <begin position="92"/>
        <end position="96"/>
    </location>
    <ligand>
        <name>GTP</name>
        <dbReference type="ChEBI" id="CHEBI:37565"/>
    </ligand>
</feature>
<dbReference type="CDD" id="cd03713">
    <property type="entry name" value="EFG_mtEFG_C"/>
    <property type="match status" value="1"/>
</dbReference>
<comment type="caution">
    <text evidence="10">The sequence shown here is derived from an EMBL/GenBank/DDBJ whole genome shotgun (WGS) entry which is preliminary data.</text>
</comment>
<dbReference type="InterPro" id="IPR020568">
    <property type="entry name" value="Ribosomal_Su5_D2-typ_SF"/>
</dbReference>
<dbReference type="InterPro" id="IPR035647">
    <property type="entry name" value="EFG_III/V"/>
</dbReference>
<keyword evidence="4 8" id="KW-0251">Elongation factor</keyword>
<evidence type="ECO:0000256" key="8">
    <source>
        <dbReference type="HAMAP-Rule" id="MF_00054"/>
    </source>
</evidence>
<dbReference type="SMART" id="SM00838">
    <property type="entry name" value="EFG_C"/>
    <property type="match status" value="1"/>
</dbReference>
<dbReference type="Pfam" id="PF03144">
    <property type="entry name" value="GTP_EFTU_D2"/>
    <property type="match status" value="1"/>
</dbReference>
<dbReference type="PANTHER" id="PTHR43261:SF1">
    <property type="entry name" value="RIBOSOME-RELEASING FACTOR 2, MITOCHONDRIAL"/>
    <property type="match status" value="1"/>
</dbReference>
<evidence type="ECO:0000256" key="5">
    <source>
        <dbReference type="ARBA" id="ARBA00022917"/>
    </source>
</evidence>
<dbReference type="InterPro" id="IPR047872">
    <property type="entry name" value="EFG_IV"/>
</dbReference>
<proteinExistence type="inferred from homology"/>
<dbReference type="Gene3D" id="3.30.70.240">
    <property type="match status" value="1"/>
</dbReference>
<evidence type="ECO:0000259" key="9">
    <source>
        <dbReference type="PROSITE" id="PS51722"/>
    </source>
</evidence>
<dbReference type="InterPro" id="IPR005517">
    <property type="entry name" value="Transl_elong_EFG/EF2_IV"/>
</dbReference>
<evidence type="ECO:0000313" key="11">
    <source>
        <dbReference type="Proteomes" id="UP001500141"/>
    </source>
</evidence>
<dbReference type="InterPro" id="IPR000795">
    <property type="entry name" value="T_Tr_GTP-bd_dom"/>
</dbReference>
<dbReference type="SUPFAM" id="SSF54211">
    <property type="entry name" value="Ribosomal protein S5 domain 2-like"/>
    <property type="match status" value="1"/>
</dbReference>
<dbReference type="NCBIfam" id="TIGR00484">
    <property type="entry name" value="EF-G"/>
    <property type="match status" value="1"/>
</dbReference>
<dbReference type="InterPro" id="IPR009022">
    <property type="entry name" value="EFG_III"/>
</dbReference>
<dbReference type="NCBIfam" id="TIGR00231">
    <property type="entry name" value="small_GTP"/>
    <property type="match status" value="1"/>
</dbReference>
<dbReference type="Pfam" id="PF00009">
    <property type="entry name" value="GTP_EFTU"/>
    <property type="match status" value="1"/>
</dbReference>
<keyword evidence="5 8" id="KW-0648">Protein biosynthesis</keyword>
<dbReference type="EMBL" id="BAABIP010000018">
    <property type="protein sequence ID" value="GAA4771543.1"/>
    <property type="molecule type" value="Genomic_DNA"/>
</dbReference>
<evidence type="ECO:0000256" key="7">
    <source>
        <dbReference type="ARBA" id="ARBA00024731"/>
    </source>
</evidence>
<dbReference type="CDD" id="cd01434">
    <property type="entry name" value="EFG_mtEFG1_IV"/>
    <property type="match status" value="1"/>
</dbReference>
<dbReference type="InterPro" id="IPR014721">
    <property type="entry name" value="Ribsml_uS5_D2-typ_fold_subgr"/>
</dbReference>
<dbReference type="InterPro" id="IPR027417">
    <property type="entry name" value="P-loop_NTPase"/>
</dbReference>
<dbReference type="CDD" id="cd04088">
    <property type="entry name" value="EFG_mtEFG_II"/>
    <property type="match status" value="1"/>
</dbReference>
<dbReference type="PROSITE" id="PS51722">
    <property type="entry name" value="G_TR_2"/>
    <property type="match status" value="1"/>
</dbReference>
<dbReference type="PANTHER" id="PTHR43261">
    <property type="entry name" value="TRANSLATION ELONGATION FACTOR G-RELATED"/>
    <property type="match status" value="1"/>
</dbReference>
<dbReference type="Gene3D" id="3.30.70.870">
    <property type="entry name" value="Elongation Factor G (Translational Gtpase), domain 3"/>
    <property type="match status" value="1"/>
</dbReference>
<evidence type="ECO:0000313" key="10">
    <source>
        <dbReference type="EMBL" id="GAA4771543.1"/>
    </source>
</evidence>
<dbReference type="CDD" id="cd01886">
    <property type="entry name" value="EF-G"/>
    <property type="match status" value="1"/>
</dbReference>
<evidence type="ECO:0000256" key="1">
    <source>
        <dbReference type="ARBA" id="ARBA00005870"/>
    </source>
</evidence>
<dbReference type="PROSITE" id="PS00301">
    <property type="entry name" value="G_TR_1"/>
    <property type="match status" value="1"/>
</dbReference>
<dbReference type="Gene3D" id="3.30.230.10">
    <property type="match status" value="1"/>
</dbReference>
<dbReference type="SUPFAM" id="SSF54980">
    <property type="entry name" value="EF-G C-terminal domain-like"/>
    <property type="match status" value="2"/>
</dbReference>
<keyword evidence="3 8" id="KW-0547">Nucleotide-binding</keyword>
<dbReference type="Gene3D" id="3.40.50.300">
    <property type="entry name" value="P-loop containing nucleotide triphosphate hydrolases"/>
    <property type="match status" value="1"/>
</dbReference>
<evidence type="ECO:0000256" key="3">
    <source>
        <dbReference type="ARBA" id="ARBA00022741"/>
    </source>
</evidence>